<evidence type="ECO:0000313" key="2">
    <source>
        <dbReference type="Proteomes" id="UP000028715"/>
    </source>
</evidence>
<dbReference type="EMBL" id="JPRL01000001">
    <property type="protein sequence ID" value="KFF06609.1"/>
    <property type="molecule type" value="Genomic_DNA"/>
</dbReference>
<accession>A0A085ZQ95</accession>
<evidence type="ECO:0008006" key="3">
    <source>
        <dbReference type="Google" id="ProtNLM"/>
    </source>
</evidence>
<reference evidence="1 2" key="1">
    <citation type="submission" date="2014-07" db="EMBL/GenBank/DDBJ databases">
        <title>Genome of Flavobacterium reichenbachii LMG 25512.</title>
        <authorList>
            <person name="Stropko S.J."/>
            <person name="Pipes S.E."/>
            <person name="Newman J.D."/>
        </authorList>
    </citation>
    <scope>NUCLEOTIDE SEQUENCE [LARGE SCALE GENOMIC DNA]</scope>
    <source>
        <strain evidence="1 2">LMG 25512</strain>
    </source>
</reference>
<organism evidence="1 2">
    <name type="scientific">Flavobacterium reichenbachii</name>
    <dbReference type="NCBI Taxonomy" id="362418"/>
    <lineage>
        <taxon>Bacteria</taxon>
        <taxon>Pseudomonadati</taxon>
        <taxon>Bacteroidota</taxon>
        <taxon>Flavobacteriia</taxon>
        <taxon>Flavobacteriales</taxon>
        <taxon>Flavobacteriaceae</taxon>
        <taxon>Flavobacterium</taxon>
    </lineage>
</organism>
<dbReference type="Proteomes" id="UP000028715">
    <property type="component" value="Unassembled WGS sequence"/>
</dbReference>
<protein>
    <recommendedName>
        <fullName evidence="3">DUF4783 domain-containing protein</fullName>
    </recommendedName>
</protein>
<dbReference type="STRING" id="362418.IW19_14320"/>
<sequence length="147" mass="16714">MKKIFLSLVFLYSISGFTQEKLSLSAEQKTNISKIAKTWVEELAKAENLDKITEISDVPFALDRKKVLTKTADLKAFYSSVFKNKGKRNFPKLRIQILDYKAEILEQYIPISVAKVAVYIGEDEHSDAVVLCILIKNDTYKVIGFSD</sequence>
<dbReference type="AlphaFoldDB" id="A0A085ZQ95"/>
<dbReference type="OrthoDB" id="1435999at2"/>
<dbReference type="RefSeq" id="WP_035685211.1">
    <property type="nucleotide sequence ID" value="NZ_JPRL01000001.1"/>
</dbReference>
<name>A0A085ZQ95_9FLAO</name>
<keyword evidence="2" id="KW-1185">Reference proteome</keyword>
<proteinExistence type="predicted"/>
<comment type="caution">
    <text evidence="1">The sequence shown here is derived from an EMBL/GenBank/DDBJ whole genome shotgun (WGS) entry which is preliminary data.</text>
</comment>
<evidence type="ECO:0000313" key="1">
    <source>
        <dbReference type="EMBL" id="KFF06609.1"/>
    </source>
</evidence>
<gene>
    <name evidence="1" type="ORF">IW19_14320</name>
</gene>